<dbReference type="Gene3D" id="3.60.21.10">
    <property type="match status" value="1"/>
</dbReference>
<dbReference type="PROSITE" id="PS00785">
    <property type="entry name" value="5_NUCLEOTIDASE_1"/>
    <property type="match status" value="1"/>
</dbReference>
<dbReference type="PANTHER" id="PTHR11575:SF24">
    <property type="entry name" value="5'-NUCLEOTIDASE"/>
    <property type="match status" value="1"/>
</dbReference>
<dbReference type="InterPro" id="IPR006179">
    <property type="entry name" value="5_nucleotidase/apyrase"/>
</dbReference>
<keyword evidence="6" id="KW-1185">Reference proteome</keyword>
<dbReference type="SUPFAM" id="SSF54106">
    <property type="entry name" value="LysM domain"/>
    <property type="match status" value="1"/>
</dbReference>
<evidence type="ECO:0000313" key="5">
    <source>
        <dbReference type="EMBL" id="GIQ69944.1"/>
    </source>
</evidence>
<comment type="caution">
    <text evidence="5">The sequence shown here is derived from an EMBL/GenBank/DDBJ whole genome shotgun (WGS) entry which is preliminary data.</text>
</comment>
<feature type="chain" id="PRO_5035338952" evidence="2">
    <location>
        <begin position="27"/>
        <end position="616"/>
    </location>
</feature>
<dbReference type="Pfam" id="PF00149">
    <property type="entry name" value="Metallophos"/>
    <property type="match status" value="1"/>
</dbReference>
<comment type="similarity">
    <text evidence="2">Belongs to the 5'-nucleotidase family.</text>
</comment>
<dbReference type="GO" id="GO:0016788">
    <property type="term" value="F:hydrolase activity, acting on ester bonds"/>
    <property type="evidence" value="ECO:0007669"/>
    <property type="project" value="InterPro"/>
</dbReference>
<proteinExistence type="inferred from homology"/>
<dbReference type="SMART" id="SM00257">
    <property type="entry name" value="LysM"/>
    <property type="match status" value="1"/>
</dbReference>
<dbReference type="GO" id="GO:0046872">
    <property type="term" value="F:metal ion binding"/>
    <property type="evidence" value="ECO:0007669"/>
    <property type="project" value="InterPro"/>
</dbReference>
<dbReference type="EMBL" id="BOVK01000037">
    <property type="protein sequence ID" value="GIQ69944.1"/>
    <property type="molecule type" value="Genomic_DNA"/>
</dbReference>
<dbReference type="InterPro" id="IPR036779">
    <property type="entry name" value="LysM_dom_sf"/>
</dbReference>
<evidence type="ECO:0000256" key="3">
    <source>
        <dbReference type="SAM" id="MobiDB-lite"/>
    </source>
</evidence>
<dbReference type="GO" id="GO:0009166">
    <property type="term" value="P:nucleotide catabolic process"/>
    <property type="evidence" value="ECO:0007669"/>
    <property type="project" value="InterPro"/>
</dbReference>
<protein>
    <submittedName>
        <fullName evidence="5">Metallophosphatase</fullName>
    </submittedName>
</protein>
<keyword evidence="2" id="KW-0547">Nucleotide-binding</keyword>
<feature type="compositionally biased region" description="Low complexity" evidence="3">
    <location>
        <begin position="535"/>
        <end position="550"/>
    </location>
</feature>
<dbReference type="RefSeq" id="WP_213412732.1">
    <property type="nucleotide sequence ID" value="NZ_BOVK01000037.1"/>
</dbReference>
<dbReference type="InterPro" id="IPR036907">
    <property type="entry name" value="5'-Nucleotdase_C_sf"/>
</dbReference>
<dbReference type="PRINTS" id="PR01607">
    <property type="entry name" value="APYRASEFAMLY"/>
</dbReference>
<dbReference type="SUPFAM" id="SSF55816">
    <property type="entry name" value="5'-nucleotidase (syn. UDP-sugar hydrolase), C-terminal domain"/>
    <property type="match status" value="1"/>
</dbReference>
<sequence length="616" mass="64322">MKGSKISFLLSMLFMVTLLVPAVAFGADGEDGTKITIVHINDVHSRVESGIGYAKLAAFVDQQRAANPNTLVLDAGDTLHGQTIATLVRGESIVRMLNAVGLDAMAAGNHDFNFGTERLLELADMAEFPILGANVEKDGEAILQDHLIKEVGGVKVGIFGLATPETAYKTHPNNVEGITFVDPVVSAQAQVDQLRDQVDILIALAHLGTDASSVDTSTKVAEQVAGIDLIVDGHSHEEVSTYVGETLIVQTGEYLNNVGLVQLTVQEGVLVHATTELIAAEELEALEPDAEVQAVIDEIKAEQNTVLEEVVGASQTALDGERETVRAGESNLGNLIADAMLAVTGADAALTNGGGIRASIGEGEITKGDVITVLPFGNYVVTIEVTGEEIVQALQHGAGDYPEPKGAFPQVGGISFSVDAAKPNGEKVHNVKVNGNPVQLDQTYVLATNDFLAAGGDEYTMFSDNEVTGHYQALDEALIEYIQTIGEVAYAPEGRITEEAVPVDANGDSAAAEAAEAGAGEAGQEVPAAEAVQETSVDEAANAGAASSEAIEQAPAASGNVPAPVQEAKVHTVKPGDTLSHIGVAHGLSWQELAAFNNLANPHLIFPNQQIRIPVR</sequence>
<dbReference type="InterPro" id="IPR029052">
    <property type="entry name" value="Metallo-depent_PP-like"/>
</dbReference>
<accession>A0A8J4H313</accession>
<dbReference type="SUPFAM" id="SSF56300">
    <property type="entry name" value="Metallo-dependent phosphatases"/>
    <property type="match status" value="1"/>
</dbReference>
<dbReference type="PROSITE" id="PS51782">
    <property type="entry name" value="LYSM"/>
    <property type="match status" value="1"/>
</dbReference>
<dbReference type="Proteomes" id="UP000677918">
    <property type="component" value="Unassembled WGS sequence"/>
</dbReference>
<feature type="signal peptide" evidence="2">
    <location>
        <begin position="1"/>
        <end position="26"/>
    </location>
</feature>
<dbReference type="InterPro" id="IPR008334">
    <property type="entry name" value="5'-Nucleotdase_C"/>
</dbReference>
<keyword evidence="2" id="KW-0378">Hydrolase</keyword>
<dbReference type="Pfam" id="PF02872">
    <property type="entry name" value="5_nucleotid_C"/>
    <property type="match status" value="1"/>
</dbReference>
<evidence type="ECO:0000256" key="2">
    <source>
        <dbReference type="RuleBase" id="RU362119"/>
    </source>
</evidence>
<dbReference type="GO" id="GO:0000166">
    <property type="term" value="F:nucleotide binding"/>
    <property type="evidence" value="ECO:0007669"/>
    <property type="project" value="UniProtKB-KW"/>
</dbReference>
<dbReference type="PANTHER" id="PTHR11575">
    <property type="entry name" value="5'-NUCLEOTIDASE-RELATED"/>
    <property type="match status" value="1"/>
</dbReference>
<name>A0A8J4H313_9BACL</name>
<dbReference type="InterPro" id="IPR018392">
    <property type="entry name" value="LysM"/>
</dbReference>
<dbReference type="CDD" id="cd00118">
    <property type="entry name" value="LysM"/>
    <property type="match status" value="1"/>
</dbReference>
<dbReference type="Pfam" id="PF01476">
    <property type="entry name" value="LysM"/>
    <property type="match status" value="1"/>
</dbReference>
<reference evidence="5" key="1">
    <citation type="submission" date="2021-04" db="EMBL/GenBank/DDBJ databases">
        <title>Draft genome sequence of Xylanibacillus composti strain K13.</title>
        <authorList>
            <person name="Uke A."/>
            <person name="Chhe C."/>
            <person name="Baramee S."/>
            <person name="Kosugi A."/>
        </authorList>
    </citation>
    <scope>NUCLEOTIDE SEQUENCE</scope>
    <source>
        <strain evidence="5">K13</strain>
    </source>
</reference>
<dbReference type="InterPro" id="IPR004843">
    <property type="entry name" value="Calcineurin-like_PHP"/>
</dbReference>
<dbReference type="InterPro" id="IPR006146">
    <property type="entry name" value="5'-Nucleotdase_CS"/>
</dbReference>
<feature type="region of interest" description="Disordered" evidence="3">
    <location>
        <begin position="535"/>
        <end position="561"/>
    </location>
</feature>
<dbReference type="Gene3D" id="3.10.350.10">
    <property type="entry name" value="LysM domain"/>
    <property type="match status" value="1"/>
</dbReference>
<evidence type="ECO:0000259" key="4">
    <source>
        <dbReference type="PROSITE" id="PS51782"/>
    </source>
</evidence>
<organism evidence="5 6">
    <name type="scientific">Xylanibacillus composti</name>
    <dbReference type="NCBI Taxonomy" id="1572762"/>
    <lineage>
        <taxon>Bacteria</taxon>
        <taxon>Bacillati</taxon>
        <taxon>Bacillota</taxon>
        <taxon>Bacilli</taxon>
        <taxon>Bacillales</taxon>
        <taxon>Paenibacillaceae</taxon>
        <taxon>Xylanibacillus</taxon>
    </lineage>
</organism>
<evidence type="ECO:0000256" key="1">
    <source>
        <dbReference type="ARBA" id="ARBA00022729"/>
    </source>
</evidence>
<dbReference type="Gene3D" id="3.90.780.10">
    <property type="entry name" value="5'-Nucleotidase, C-terminal domain"/>
    <property type="match status" value="1"/>
</dbReference>
<gene>
    <name evidence="5" type="ORF">XYCOK13_27680</name>
</gene>
<feature type="domain" description="LysM" evidence="4">
    <location>
        <begin position="569"/>
        <end position="613"/>
    </location>
</feature>
<dbReference type="AlphaFoldDB" id="A0A8J4H313"/>
<keyword evidence="1 2" id="KW-0732">Signal</keyword>
<evidence type="ECO:0000313" key="6">
    <source>
        <dbReference type="Proteomes" id="UP000677918"/>
    </source>
</evidence>